<dbReference type="InterPro" id="IPR010665">
    <property type="entry name" value="DUF1240"/>
</dbReference>
<reference evidence="2 3" key="1">
    <citation type="journal article" date="2024" name="Front. Plant Sci.">
        <title>Comprehensive phenomic and genomic studies of the species, Pectobacterium cacticida and proposal for reclassification as Alcorniella cacticida comb. nov.</title>
        <authorList>
            <person name="Jonca J."/>
            <person name="Pirhonen M."/>
            <person name="Waleron M.M."/>
            <person name="Gawor J."/>
            <person name="Mrozik A."/>
            <person name="Smoktunowicz M."/>
            <person name="Waleron K."/>
            <person name="Waleron M."/>
        </authorList>
    </citation>
    <scope>NUCLEOTIDE SEQUENCE [LARGE SCALE GENOMIC DNA]</scope>
    <source>
        <strain evidence="2 3">DPMP6</strain>
    </source>
</reference>
<evidence type="ECO:0000256" key="1">
    <source>
        <dbReference type="SAM" id="Phobius"/>
    </source>
</evidence>
<feature type="transmembrane region" description="Helical" evidence="1">
    <location>
        <begin position="80"/>
        <end position="102"/>
    </location>
</feature>
<organism evidence="2 3">
    <name type="scientific">Pectobacterium cacticida</name>
    <dbReference type="NCBI Taxonomy" id="69221"/>
    <lineage>
        <taxon>Bacteria</taxon>
        <taxon>Pseudomonadati</taxon>
        <taxon>Pseudomonadota</taxon>
        <taxon>Gammaproteobacteria</taxon>
        <taxon>Enterobacterales</taxon>
        <taxon>Pectobacteriaceae</taxon>
        <taxon>Pectobacterium</taxon>
    </lineage>
</organism>
<dbReference type="Pfam" id="PF06836">
    <property type="entry name" value="DUF1240"/>
    <property type="match status" value="1"/>
</dbReference>
<feature type="transmembrane region" description="Helical" evidence="1">
    <location>
        <begin position="45"/>
        <end position="68"/>
    </location>
</feature>
<sequence>MVKINRALLGAFAILLFFLSCFVSWVSLSAYLSFFELNEVIVFSWRIGFAIFGIPLSFYFSYFCFLSAIRNEYVKINNRLGEWLVKALFFGAVLALLLSIYISHDLRKQRYITCPKHTWVDPNKYVKDIALCDEG</sequence>
<dbReference type="RefSeq" id="WP_264496503.1">
    <property type="nucleotide sequence ID" value="NZ_CP109947.1"/>
</dbReference>
<dbReference type="PROSITE" id="PS51257">
    <property type="entry name" value="PROKAR_LIPOPROTEIN"/>
    <property type="match status" value="1"/>
</dbReference>
<gene>
    <name evidence="2" type="ORF">QNA12_05790</name>
</gene>
<name>A0ABZ2GCW7_9GAMM</name>
<keyword evidence="1" id="KW-0472">Membrane</keyword>
<dbReference type="Proteomes" id="UP001379444">
    <property type="component" value="Chromosome"/>
</dbReference>
<evidence type="ECO:0000313" key="3">
    <source>
        <dbReference type="Proteomes" id="UP001379444"/>
    </source>
</evidence>
<evidence type="ECO:0000313" key="2">
    <source>
        <dbReference type="EMBL" id="WWO39510.1"/>
    </source>
</evidence>
<keyword evidence="3" id="KW-1185">Reference proteome</keyword>
<dbReference type="EMBL" id="CP125967">
    <property type="protein sequence ID" value="WWO39510.1"/>
    <property type="molecule type" value="Genomic_DNA"/>
</dbReference>
<proteinExistence type="predicted"/>
<keyword evidence="1" id="KW-0812">Transmembrane</keyword>
<keyword evidence="1" id="KW-1133">Transmembrane helix</keyword>
<accession>A0ABZ2GCW7</accession>
<protein>
    <submittedName>
        <fullName evidence="2">DUF1240 domain-containing protein</fullName>
    </submittedName>
</protein>